<dbReference type="CDD" id="cd15482">
    <property type="entry name" value="Sialidase_non-viral"/>
    <property type="match status" value="1"/>
</dbReference>
<name>A0A497E4U1_UNCAE</name>
<dbReference type="SUPFAM" id="SSF50939">
    <property type="entry name" value="Sialidases"/>
    <property type="match status" value="1"/>
</dbReference>
<dbReference type="PANTHER" id="PTHR43752">
    <property type="entry name" value="BNR/ASP-BOX REPEAT FAMILY PROTEIN"/>
    <property type="match status" value="1"/>
</dbReference>
<organism evidence="2 3">
    <name type="scientific">Aerophobetes bacterium</name>
    <dbReference type="NCBI Taxonomy" id="2030807"/>
    <lineage>
        <taxon>Bacteria</taxon>
        <taxon>Candidatus Aerophobota</taxon>
    </lineage>
</organism>
<dbReference type="EMBL" id="QMPZ01000023">
    <property type="protein sequence ID" value="RLE09943.1"/>
    <property type="molecule type" value="Genomic_DNA"/>
</dbReference>
<accession>A0A497E4U1</accession>
<evidence type="ECO:0000313" key="3">
    <source>
        <dbReference type="Proteomes" id="UP000279422"/>
    </source>
</evidence>
<dbReference type="PANTHER" id="PTHR43752:SF2">
    <property type="entry name" value="BNR_ASP-BOX REPEAT FAMILY PROTEIN"/>
    <property type="match status" value="1"/>
</dbReference>
<dbReference type="AlphaFoldDB" id="A0A497E4U1"/>
<dbReference type="InterPro" id="IPR011040">
    <property type="entry name" value="Sialidase"/>
</dbReference>
<dbReference type="Proteomes" id="UP000279422">
    <property type="component" value="Unassembled WGS sequence"/>
</dbReference>
<dbReference type="InterPro" id="IPR036278">
    <property type="entry name" value="Sialidase_sf"/>
</dbReference>
<dbReference type="Pfam" id="PF13088">
    <property type="entry name" value="BNR_2"/>
    <property type="match status" value="1"/>
</dbReference>
<reference evidence="2 3" key="1">
    <citation type="submission" date="2018-06" db="EMBL/GenBank/DDBJ databases">
        <title>Extensive metabolic versatility and redundancy in microbially diverse, dynamic hydrothermal sediments.</title>
        <authorList>
            <person name="Dombrowski N."/>
            <person name="Teske A."/>
            <person name="Baker B.J."/>
        </authorList>
    </citation>
    <scope>NUCLEOTIDE SEQUENCE [LARGE SCALE GENOMIC DNA]</scope>
    <source>
        <strain evidence="2">B47_G16</strain>
    </source>
</reference>
<gene>
    <name evidence="2" type="ORF">DRJ00_02905</name>
</gene>
<proteinExistence type="predicted"/>
<feature type="domain" description="Sialidase" evidence="1">
    <location>
        <begin position="25"/>
        <end position="323"/>
    </location>
</feature>
<sequence>MLKREALPAIRPSAHSVNVMEYTDGRLLVTWFSGSVEGSEDQIGVGCILEPEEGRWSEPMIMMRSFEYEGERWVTEQICPIETKAGKTVVYTWASPFSSFRMRRRGDTCYWIRSIPESCPFRFLWDGRKARNLECLSGCAGLPKRGVVFQGKPMLRDPEAGPAGGWIIPYHTETEELMFHSRFLFVDSDGLDLETTATDLYQPPGCLEPSLARLDKDRWLCYMRYGKRGEGYIWRSESKDGGRTFTRPTLTNLRNPHSAVDIAFDAKGGCLLIAYNDSHSLRTPLTIGISDDEGRTFRTQDVETEAGEYSYPKLYQTRDGLWHLFYTHNRTHIEHVLFDVEWLLEGRKVIGLR</sequence>
<evidence type="ECO:0000259" key="1">
    <source>
        <dbReference type="Pfam" id="PF13088"/>
    </source>
</evidence>
<dbReference type="Gene3D" id="2.120.10.10">
    <property type="match status" value="1"/>
</dbReference>
<evidence type="ECO:0000313" key="2">
    <source>
        <dbReference type="EMBL" id="RLE09943.1"/>
    </source>
</evidence>
<protein>
    <recommendedName>
        <fullName evidence="1">Sialidase domain-containing protein</fullName>
    </recommendedName>
</protein>
<comment type="caution">
    <text evidence="2">The sequence shown here is derived from an EMBL/GenBank/DDBJ whole genome shotgun (WGS) entry which is preliminary data.</text>
</comment>